<evidence type="ECO:0000256" key="1">
    <source>
        <dbReference type="SAM" id="MobiDB-lite"/>
    </source>
</evidence>
<feature type="compositionally biased region" description="Pro residues" evidence="1">
    <location>
        <begin position="110"/>
        <end position="122"/>
    </location>
</feature>
<feature type="region of interest" description="Disordered" evidence="1">
    <location>
        <begin position="56"/>
        <end position="152"/>
    </location>
</feature>
<dbReference type="EMBL" id="BFEA01000405">
    <property type="protein sequence ID" value="GBG82388.1"/>
    <property type="molecule type" value="Genomic_DNA"/>
</dbReference>
<organism evidence="2 3">
    <name type="scientific">Chara braunii</name>
    <name type="common">Braun's stonewort</name>
    <dbReference type="NCBI Taxonomy" id="69332"/>
    <lineage>
        <taxon>Eukaryota</taxon>
        <taxon>Viridiplantae</taxon>
        <taxon>Streptophyta</taxon>
        <taxon>Charophyceae</taxon>
        <taxon>Charales</taxon>
        <taxon>Characeae</taxon>
        <taxon>Chara</taxon>
    </lineage>
</organism>
<dbReference type="AlphaFoldDB" id="A0A388LJ97"/>
<reference evidence="2 3" key="1">
    <citation type="journal article" date="2018" name="Cell">
        <title>The Chara Genome: Secondary Complexity and Implications for Plant Terrestrialization.</title>
        <authorList>
            <person name="Nishiyama T."/>
            <person name="Sakayama H."/>
            <person name="Vries J.D."/>
            <person name="Buschmann H."/>
            <person name="Saint-Marcoux D."/>
            <person name="Ullrich K.K."/>
            <person name="Haas F.B."/>
            <person name="Vanderstraeten L."/>
            <person name="Becker D."/>
            <person name="Lang D."/>
            <person name="Vosolsobe S."/>
            <person name="Rombauts S."/>
            <person name="Wilhelmsson P.K.I."/>
            <person name="Janitza P."/>
            <person name="Kern R."/>
            <person name="Heyl A."/>
            <person name="Rumpler F."/>
            <person name="Villalobos L.I.A.C."/>
            <person name="Clay J.M."/>
            <person name="Skokan R."/>
            <person name="Toyoda A."/>
            <person name="Suzuki Y."/>
            <person name="Kagoshima H."/>
            <person name="Schijlen E."/>
            <person name="Tajeshwar N."/>
            <person name="Catarino B."/>
            <person name="Hetherington A.J."/>
            <person name="Saltykova A."/>
            <person name="Bonnot C."/>
            <person name="Breuninger H."/>
            <person name="Symeonidi A."/>
            <person name="Radhakrishnan G.V."/>
            <person name="Van Nieuwerburgh F."/>
            <person name="Deforce D."/>
            <person name="Chang C."/>
            <person name="Karol K.G."/>
            <person name="Hedrich R."/>
            <person name="Ulvskov P."/>
            <person name="Glockner G."/>
            <person name="Delwiche C.F."/>
            <person name="Petrasek J."/>
            <person name="Van de Peer Y."/>
            <person name="Friml J."/>
            <person name="Beilby M."/>
            <person name="Dolan L."/>
            <person name="Kohara Y."/>
            <person name="Sugano S."/>
            <person name="Fujiyama A."/>
            <person name="Delaux P.-M."/>
            <person name="Quint M."/>
            <person name="TheiBen G."/>
            <person name="Hagemann M."/>
            <person name="Harholt J."/>
            <person name="Dunand C."/>
            <person name="Zachgo S."/>
            <person name="Langdale J."/>
            <person name="Maumus F."/>
            <person name="Straeten D.V.D."/>
            <person name="Gould S.B."/>
            <person name="Rensing S.A."/>
        </authorList>
    </citation>
    <scope>NUCLEOTIDE SEQUENCE [LARGE SCALE GENOMIC DNA]</scope>
    <source>
        <strain evidence="2 3">S276</strain>
    </source>
</reference>
<feature type="compositionally biased region" description="Basic and acidic residues" evidence="1">
    <location>
        <begin position="253"/>
        <end position="267"/>
    </location>
</feature>
<feature type="compositionally biased region" description="Polar residues" evidence="1">
    <location>
        <begin position="135"/>
        <end position="146"/>
    </location>
</feature>
<evidence type="ECO:0000313" key="2">
    <source>
        <dbReference type="EMBL" id="GBG82388.1"/>
    </source>
</evidence>
<dbReference type="Gramene" id="GBG82388">
    <property type="protein sequence ID" value="GBG82388"/>
    <property type="gene ID" value="CBR_g34764"/>
</dbReference>
<feature type="region of interest" description="Disordered" evidence="1">
    <location>
        <begin position="253"/>
        <end position="315"/>
    </location>
</feature>
<sequence length="488" mass="52686">MNSNNGAAQQAPNQGNAIQYRHPGGMPAQQGGIYQAPALAGQGPLVGGQMPVPNMSAMLPMSASAPGVAGAYTQPPPPGQRGVQMWPAPWLAPGQWSIPPVNNLQASNPQLPPPPPPPPPPSQQQASSNNDNREINSNGKGPSTNAFPGPGNRAYFTKEYMDILEDIKSNKALEDARKKIASGRRSRIRIAENNVESCRSKVKSVDKSEEMKAWVTSTLGDSLKLITQKLEQADSKSKLATVEKEELERLRAEKTLLEKGKKESSSEKRKRGGDRTPVVETPRENVGRSRSRSQTKGKTKKIEISFDEEGAGGAGVKQNLNARLEGSSDLADVKKLLAALVQGLADLRGKRPLCTTGPAIETAEAADDAEDIDSALGTNAAQNNLVEEDEEESDEGGLAAYMKMRLDFYSSLHYTRVQEMSKQRSLPYFRKEMGAWELARLDLQEYTDSLNEEAPSRTGEPSRHNDVLSHDEADGADDGEPDGAVAGK</sequence>
<gene>
    <name evidence="2" type="ORF">CBR_g34764</name>
</gene>
<feature type="compositionally biased region" description="Low complexity" evidence="1">
    <location>
        <begin position="1"/>
        <end position="19"/>
    </location>
</feature>
<name>A0A388LJ97_CHABU</name>
<feature type="region of interest" description="Disordered" evidence="1">
    <location>
        <begin position="1"/>
        <end position="33"/>
    </location>
</feature>
<feature type="region of interest" description="Disordered" evidence="1">
    <location>
        <begin position="447"/>
        <end position="488"/>
    </location>
</feature>
<evidence type="ECO:0000313" key="3">
    <source>
        <dbReference type="Proteomes" id="UP000265515"/>
    </source>
</evidence>
<dbReference type="Proteomes" id="UP000265515">
    <property type="component" value="Unassembled WGS sequence"/>
</dbReference>
<comment type="caution">
    <text evidence="2">The sequence shown here is derived from an EMBL/GenBank/DDBJ whole genome shotgun (WGS) entry which is preliminary data.</text>
</comment>
<keyword evidence="3" id="KW-1185">Reference proteome</keyword>
<accession>A0A388LJ97</accession>
<feature type="compositionally biased region" description="Basic and acidic residues" evidence="1">
    <location>
        <begin position="460"/>
        <end position="473"/>
    </location>
</feature>
<proteinExistence type="predicted"/>
<protein>
    <submittedName>
        <fullName evidence="2">Uncharacterized protein</fullName>
    </submittedName>
</protein>
<feature type="compositionally biased region" description="Basic residues" evidence="1">
    <location>
        <begin position="289"/>
        <end position="299"/>
    </location>
</feature>